<evidence type="ECO:0000259" key="4">
    <source>
        <dbReference type="PROSITE" id="PS51271"/>
    </source>
</evidence>
<name>L7MBA9_RHIPC</name>
<feature type="region of interest" description="Disordered" evidence="3">
    <location>
        <begin position="54"/>
        <end position="183"/>
    </location>
</feature>
<dbReference type="EMBL" id="GACK01004595">
    <property type="protein sequence ID" value="JAA60439.1"/>
    <property type="molecule type" value="mRNA"/>
</dbReference>
<organism evidence="5">
    <name type="scientific">Rhipicephalus pulchellus</name>
    <name type="common">Yellow backed tick</name>
    <name type="synonym">Dermacentor pulchellus</name>
    <dbReference type="NCBI Taxonomy" id="72859"/>
    <lineage>
        <taxon>Eukaryota</taxon>
        <taxon>Metazoa</taxon>
        <taxon>Ecdysozoa</taxon>
        <taxon>Arthropoda</taxon>
        <taxon>Chelicerata</taxon>
        <taxon>Arachnida</taxon>
        <taxon>Acari</taxon>
        <taxon>Parasitiformes</taxon>
        <taxon>Ixodida</taxon>
        <taxon>Ixodoidea</taxon>
        <taxon>Ixodidae</taxon>
        <taxon>Rhipicephalinae</taxon>
        <taxon>Rhipicephalus</taxon>
        <taxon>Rhipicephalus</taxon>
    </lineage>
</organism>
<feature type="compositionally biased region" description="Polar residues" evidence="3">
    <location>
        <begin position="397"/>
        <end position="449"/>
    </location>
</feature>
<dbReference type="AlphaFoldDB" id="L7MBA9"/>
<dbReference type="Gene3D" id="1.25.10.10">
    <property type="entry name" value="Leucine-rich Repeat Variant"/>
    <property type="match status" value="2"/>
</dbReference>
<dbReference type="Pfam" id="PF07814">
    <property type="entry name" value="WAPL"/>
    <property type="match status" value="1"/>
</dbReference>
<dbReference type="InterPro" id="IPR022771">
    <property type="entry name" value="WAPL_C"/>
</dbReference>
<evidence type="ECO:0000256" key="3">
    <source>
        <dbReference type="SAM" id="MobiDB-lite"/>
    </source>
</evidence>
<feature type="coiled-coil region" evidence="2">
    <location>
        <begin position="972"/>
        <end position="1029"/>
    </location>
</feature>
<dbReference type="PROSITE" id="PS51271">
    <property type="entry name" value="WAPL"/>
    <property type="match status" value="1"/>
</dbReference>
<reference evidence="5" key="1">
    <citation type="submission" date="2012-11" db="EMBL/GenBank/DDBJ databases">
        <authorList>
            <person name="Lucero-Rivera Y.E."/>
            <person name="Tovar-Ramirez D."/>
        </authorList>
    </citation>
    <scope>NUCLEOTIDE SEQUENCE</scope>
    <source>
        <tissue evidence="5">Salivary gland</tissue>
    </source>
</reference>
<feature type="region of interest" description="Disordered" evidence="3">
    <location>
        <begin position="382"/>
        <end position="461"/>
    </location>
</feature>
<evidence type="ECO:0000256" key="2">
    <source>
        <dbReference type="SAM" id="Coils"/>
    </source>
</evidence>
<dbReference type="InterPro" id="IPR039874">
    <property type="entry name" value="WAPL"/>
</dbReference>
<comment type="similarity">
    <text evidence="1">Belongs to the WAPL family.</text>
</comment>
<protein>
    <recommendedName>
        <fullName evidence="4">WAPL domain-containing protein</fullName>
    </recommendedName>
</protein>
<proteinExistence type="evidence at transcript level"/>
<sequence length="1108" mass="119510">MSKFGAKTYGRKHDCRLTPALDQIILDKGDSKASSAKMSVAAVHRWGMTSFTSLRKAAQSNGQPDGANDGPVSSDAKAANPSLDDDPFSFDVDHDETLSSSSKSASSRLHGSALDPGQASSRPLPPKPKKFFKSRNTSCTSSPLASQTSARAVAQFDRLRTSGSNSVASKSKDKNEPVSKVGISWGPDDNVDFRCVKLEKSSRAAGLSRDHPITSSLSSGPSTVAPLTVAPVMAAAMTVAPSASLPLTAAPHMSASVTATTLPALQGLPTPSSFFADESVKGSEPGDGNEHSSFHAPPAMRTYSRKRNPGAPAETPGVVIPVKRTATAVGVSDTLVSGLVLVVPSTNVGMTCVTDVSEVASSSETSFPGEVASTSETVAANLSPTDTKMEDEPPVNLQRTGAEASNSPLPSSQDSELLSVTGDGTSQGSITDSQESTPAFQNLPSSSQEDAVKPSEPKASSSRCIFKSKKIFQSPKKPKAVYKLRHWQTPDAEEDLEVTEAAQDRNKLAEEFDADAFSDNALTREVHQPSQPWKDAVTSVKCPRKARELYTVVRNVKKAYQCHESGETQEFNDDIEYLLEGVQPGNPIGARCLSVVGLASKCMVPAFRMHLRAHGIVCKFFSALTDAPSDPSLSLCTATLFFVLSQDRLTMDLDASTLSLMLQLFESDPQQGEGGLTTPRSSSSELIERHREKVQQLCEQMQQKGHAKHLNLNRVNTGTLALETLLSLTSRRAGEWFKEELRLQGGLTHIVNTVSECLSYFGEGVTVLENPTDFKLEKLKKIDRCSRVLENVTYMNPDNQRYLLDFKGSLMVASYVRLLLLCQSSLLVHPVLNEPTTGTGGTKMGEGQITSVVLQSLRGPGAVFFSCLLSVLRVLLNMTHESLLGSKVVGSQPGLLAAILLCILQVPKAVPTEQRFDLLVLSLGLLINLVEHCEENRERLANTQTVGSFESVCDQMEMPAFNALMDLFTDKVEAAHQSEEQANELLSNQEKKMKASLEPLKGEPLPTSQQSALTQADDLEETLMKALQKAGKHMEHSIVCAYIALLLGCAVQNNKELAEKLREYAPEGKFQPLVEALKKFHNFINLTGVLGNRATKSMQCVIKVLEDS</sequence>
<keyword evidence="2" id="KW-0175">Coiled coil</keyword>
<dbReference type="PANTHER" id="PTHR22100:SF13">
    <property type="entry name" value="WINGS APART-LIKE PROTEIN HOMOLOG"/>
    <property type="match status" value="1"/>
</dbReference>
<accession>L7MBA9</accession>
<feature type="region of interest" description="Disordered" evidence="3">
    <location>
        <begin position="273"/>
        <end position="316"/>
    </location>
</feature>
<dbReference type="InterPro" id="IPR012502">
    <property type="entry name" value="WAPL_dom"/>
</dbReference>
<feature type="compositionally biased region" description="Polar residues" evidence="3">
    <location>
        <begin position="54"/>
        <end position="63"/>
    </location>
</feature>
<dbReference type="InterPro" id="IPR011989">
    <property type="entry name" value="ARM-like"/>
</dbReference>
<dbReference type="InterPro" id="IPR016024">
    <property type="entry name" value="ARM-type_fold"/>
</dbReference>
<dbReference type="PANTHER" id="PTHR22100">
    <property type="entry name" value="WINGS APART-LIKE PROTEIN HOMOLOG"/>
    <property type="match status" value="1"/>
</dbReference>
<reference evidence="5" key="2">
    <citation type="journal article" date="2015" name="J. Proteomics">
        <title>Sexual differences in the sialomes of the zebra tick, Rhipicephalus pulchellus.</title>
        <authorList>
            <person name="Tan A.W."/>
            <person name="Francischetti I.M."/>
            <person name="Slovak M."/>
            <person name="Kini R.M."/>
            <person name="Ribeiro J.M."/>
        </authorList>
    </citation>
    <scope>NUCLEOTIDE SEQUENCE</scope>
    <source>
        <tissue evidence="5">Salivary gland</tissue>
    </source>
</reference>
<evidence type="ECO:0000313" key="5">
    <source>
        <dbReference type="EMBL" id="JAA60439.1"/>
    </source>
</evidence>
<evidence type="ECO:0000256" key="1">
    <source>
        <dbReference type="ARBA" id="ARBA00006854"/>
    </source>
</evidence>
<feature type="compositionally biased region" description="Polar residues" evidence="3">
    <location>
        <begin position="134"/>
        <end position="150"/>
    </location>
</feature>
<feature type="domain" description="WAPL" evidence="4">
    <location>
        <begin position="543"/>
        <end position="1087"/>
    </location>
</feature>
<dbReference type="SUPFAM" id="SSF48371">
    <property type="entry name" value="ARM repeat"/>
    <property type="match status" value="1"/>
</dbReference>